<dbReference type="PANTHER" id="PTHR46333:SF2">
    <property type="entry name" value="CYTOKINESIS PROTEIN 3"/>
    <property type="match status" value="1"/>
</dbReference>
<evidence type="ECO:0000259" key="2">
    <source>
        <dbReference type="SMART" id="SM00460"/>
    </source>
</evidence>
<dbReference type="SUPFAM" id="SSF54001">
    <property type="entry name" value="Cysteine proteinases"/>
    <property type="match status" value="1"/>
</dbReference>
<proteinExistence type="predicted"/>
<feature type="chain" id="PRO_5038996512" evidence="1">
    <location>
        <begin position="22"/>
        <end position="414"/>
    </location>
</feature>
<evidence type="ECO:0000256" key="1">
    <source>
        <dbReference type="SAM" id="SignalP"/>
    </source>
</evidence>
<dbReference type="PANTHER" id="PTHR46333">
    <property type="entry name" value="CYTOKINESIS PROTEIN 3"/>
    <property type="match status" value="1"/>
</dbReference>
<sequence length="414" mass="47715">MKKSLLLIFSLIILCMLSACSAVIKAVEVLAPEEPASEEEASMDFKEPTSKAPSVEFSAEDLFSTTLFKKDLALLQFSKKVEKHISTFDPNFTVIYRGKLDWDTFKEQLNDLYNILNFVNPYTTGYIKNFNWEAREVDSGYEIEFDFTYFTDAKKEKKVDDYVEKFATKYITNDMDDFHRAKVVNDFVVQLATYSDEDASEGQSVYELISQETGVCQAYTLLAYRLFLAAGLDAKYVYGYSDNQLHAWNLVSVNSDWYHVDTTWNDVNPDEPYAISYEYFLVNDEKLSEDHIWARDNYFAATSDAYDFMHDMWYADTVGNVIYYNSMADNTVYAYDLATKQSRQVTETACYFLAAVDDSIYCSDYDNAGFLTKIFIKDGSEEVLLEEEVQNLFINDKGVLLYETIDGEKHSQNL</sequence>
<dbReference type="AlphaFoldDB" id="A0A544UG92"/>
<reference evidence="3 4" key="1">
    <citation type="submission" date="2018-03" db="EMBL/GenBank/DDBJ databases">
        <title>Aerobic endospore-forming bacteria genome sequencing and assembly.</title>
        <authorList>
            <person name="Cavalcante D.A."/>
            <person name="Driks A."/>
            <person name="Putonti C."/>
            <person name="De-Souza M.T."/>
        </authorList>
    </citation>
    <scope>NUCLEOTIDE SEQUENCE [LARGE SCALE GENOMIC DNA]</scope>
    <source>
        <strain evidence="3 4">SDF0037</strain>
    </source>
</reference>
<dbReference type="InterPro" id="IPR002931">
    <property type="entry name" value="Transglutaminase-like"/>
</dbReference>
<dbReference type="SUPFAM" id="SSF50969">
    <property type="entry name" value="YVTN repeat-like/Quinoprotein amine dehydrogenase"/>
    <property type="match status" value="1"/>
</dbReference>
<dbReference type="EMBL" id="SADV01000010">
    <property type="protein sequence ID" value="TQR31700.1"/>
    <property type="molecule type" value="Genomic_DNA"/>
</dbReference>
<keyword evidence="1" id="KW-0732">Signal</keyword>
<dbReference type="InterPro" id="IPR011044">
    <property type="entry name" value="Quino_amine_DH_bsu"/>
</dbReference>
<name>A0A544UG92_LYSSH</name>
<organism evidence="3 4">
    <name type="scientific">Lysinibacillus sphaericus</name>
    <name type="common">Bacillus sphaericus</name>
    <dbReference type="NCBI Taxonomy" id="1421"/>
    <lineage>
        <taxon>Bacteria</taxon>
        <taxon>Bacillati</taxon>
        <taxon>Bacillota</taxon>
        <taxon>Bacilli</taxon>
        <taxon>Bacillales</taxon>
        <taxon>Bacillaceae</taxon>
        <taxon>Lysinibacillus</taxon>
    </lineage>
</organism>
<dbReference type="PROSITE" id="PS51257">
    <property type="entry name" value="PROKAR_LIPOPROTEIN"/>
    <property type="match status" value="1"/>
</dbReference>
<feature type="domain" description="Transglutaminase-like" evidence="2">
    <location>
        <begin position="208"/>
        <end position="264"/>
    </location>
</feature>
<dbReference type="InterPro" id="IPR032485">
    <property type="entry name" value="LRP1-like_beta_prop"/>
</dbReference>
<dbReference type="Gene3D" id="3.10.620.30">
    <property type="match status" value="1"/>
</dbReference>
<dbReference type="GO" id="GO:0005737">
    <property type="term" value="C:cytoplasm"/>
    <property type="evidence" value="ECO:0007669"/>
    <property type="project" value="TreeGrafter"/>
</dbReference>
<protein>
    <submittedName>
        <fullName evidence="3">DUF5050 domain-containing protein</fullName>
    </submittedName>
</protein>
<dbReference type="OrthoDB" id="9788327at2"/>
<accession>A0A544UG92</accession>
<evidence type="ECO:0000313" key="3">
    <source>
        <dbReference type="EMBL" id="TQR31700.1"/>
    </source>
</evidence>
<comment type="caution">
    <text evidence="3">The sequence shown here is derived from an EMBL/GenBank/DDBJ whole genome shotgun (WGS) entry which is preliminary data.</text>
</comment>
<feature type="signal peptide" evidence="1">
    <location>
        <begin position="1"/>
        <end position="21"/>
    </location>
</feature>
<dbReference type="Proteomes" id="UP000317944">
    <property type="component" value="Unassembled WGS sequence"/>
</dbReference>
<dbReference type="RefSeq" id="WP_142509305.1">
    <property type="nucleotide sequence ID" value="NZ_SADV01000010.1"/>
</dbReference>
<dbReference type="Pfam" id="PF16472">
    <property type="entry name" value="DUF5050"/>
    <property type="match status" value="1"/>
</dbReference>
<gene>
    <name evidence="3" type="ORF">C7Y47_13850</name>
</gene>
<dbReference type="SMART" id="SM00460">
    <property type="entry name" value="TGc"/>
    <property type="match status" value="1"/>
</dbReference>
<dbReference type="Pfam" id="PF01841">
    <property type="entry name" value="Transglut_core"/>
    <property type="match status" value="1"/>
</dbReference>
<dbReference type="InterPro" id="IPR052557">
    <property type="entry name" value="CAP/Cytokinesis_protein"/>
</dbReference>
<dbReference type="InterPro" id="IPR038765">
    <property type="entry name" value="Papain-like_cys_pep_sf"/>
</dbReference>
<evidence type="ECO:0000313" key="4">
    <source>
        <dbReference type="Proteomes" id="UP000317944"/>
    </source>
</evidence>